<name>A0A4R7I1P9_9ACTN</name>
<keyword evidence="1" id="KW-0812">Transmembrane</keyword>
<feature type="domain" description="CAAX prenyl protease 2/Lysostaphin resistance protein A-like" evidence="2">
    <location>
        <begin position="136"/>
        <end position="222"/>
    </location>
</feature>
<dbReference type="PANTHER" id="PTHR43592:SF15">
    <property type="entry name" value="CAAX AMINO TERMINAL PROTEASE FAMILY PROTEIN"/>
    <property type="match status" value="1"/>
</dbReference>
<feature type="transmembrane region" description="Helical" evidence="1">
    <location>
        <begin position="206"/>
        <end position="229"/>
    </location>
</feature>
<evidence type="ECO:0000256" key="1">
    <source>
        <dbReference type="SAM" id="Phobius"/>
    </source>
</evidence>
<feature type="transmembrane region" description="Helical" evidence="1">
    <location>
        <begin position="86"/>
        <end position="107"/>
    </location>
</feature>
<dbReference type="PANTHER" id="PTHR43592">
    <property type="entry name" value="CAAX AMINO TERMINAL PROTEASE"/>
    <property type="match status" value="1"/>
</dbReference>
<dbReference type="RefSeq" id="WP_133869712.1">
    <property type="nucleotide sequence ID" value="NZ_SOAU01000001.1"/>
</dbReference>
<accession>A0A4R7I1P9</accession>
<dbReference type="GO" id="GO:0080120">
    <property type="term" value="P:CAAX-box protein maturation"/>
    <property type="evidence" value="ECO:0007669"/>
    <property type="project" value="UniProtKB-ARBA"/>
</dbReference>
<evidence type="ECO:0000259" key="2">
    <source>
        <dbReference type="Pfam" id="PF02517"/>
    </source>
</evidence>
<dbReference type="AlphaFoldDB" id="A0A4R7I1P9"/>
<proteinExistence type="predicted"/>
<dbReference type="EMBL" id="SOAU01000001">
    <property type="protein sequence ID" value="TDT17421.1"/>
    <property type="molecule type" value="Genomic_DNA"/>
</dbReference>
<dbReference type="GO" id="GO:0004175">
    <property type="term" value="F:endopeptidase activity"/>
    <property type="evidence" value="ECO:0007669"/>
    <property type="project" value="UniProtKB-ARBA"/>
</dbReference>
<keyword evidence="4" id="KW-1185">Reference proteome</keyword>
<dbReference type="Proteomes" id="UP000294558">
    <property type="component" value="Unassembled WGS sequence"/>
</dbReference>
<evidence type="ECO:0000313" key="3">
    <source>
        <dbReference type="EMBL" id="TDT17421.1"/>
    </source>
</evidence>
<gene>
    <name evidence="3" type="ORF">BDK89_3029</name>
</gene>
<feature type="transmembrane region" description="Helical" evidence="1">
    <location>
        <begin position="43"/>
        <end position="65"/>
    </location>
</feature>
<dbReference type="Pfam" id="PF02517">
    <property type="entry name" value="Rce1-like"/>
    <property type="match status" value="1"/>
</dbReference>
<dbReference type="OrthoDB" id="254800at2"/>
<feature type="transmembrane region" description="Helical" evidence="1">
    <location>
        <begin position="7"/>
        <end position="31"/>
    </location>
</feature>
<keyword evidence="1" id="KW-0472">Membrane</keyword>
<keyword evidence="1" id="KW-1133">Transmembrane helix</keyword>
<dbReference type="InterPro" id="IPR003675">
    <property type="entry name" value="Rce1/LyrA-like_dom"/>
</dbReference>
<sequence length="230" mass="24342">MHVPLRVAGFAWVTGWIVGGLLLAWLALAAMGVDLSGDQDLTIPQLSVSAVAQWTAFGVVLFVVSRQFGTGEPLVDYAVVFRPVDLLAVPAGVIAQVAALPVLYWPLQQLWPDTFSQEALEERARDLADSASGGDVVLLVLVVAIGAPIFEELVYRGLLQRSLVDTIGRWPGLVAASLWFAAIHLAPVELPGLFMAGMVFGGAMHLTGRLGPAMLAHFGFNAAGLAIAFS</sequence>
<protein>
    <recommendedName>
        <fullName evidence="2">CAAX prenyl protease 2/Lysostaphin resistance protein A-like domain-containing protein</fullName>
    </recommendedName>
</protein>
<organism evidence="3 4">
    <name type="scientific">Ilumatobacter fluminis</name>
    <dbReference type="NCBI Taxonomy" id="467091"/>
    <lineage>
        <taxon>Bacteria</taxon>
        <taxon>Bacillati</taxon>
        <taxon>Actinomycetota</taxon>
        <taxon>Acidimicrobiia</taxon>
        <taxon>Acidimicrobiales</taxon>
        <taxon>Ilumatobacteraceae</taxon>
        <taxon>Ilumatobacter</taxon>
    </lineage>
</organism>
<comment type="caution">
    <text evidence="3">The sequence shown here is derived from an EMBL/GenBank/DDBJ whole genome shotgun (WGS) entry which is preliminary data.</text>
</comment>
<evidence type="ECO:0000313" key="4">
    <source>
        <dbReference type="Proteomes" id="UP000294558"/>
    </source>
</evidence>
<feature type="transmembrane region" description="Helical" evidence="1">
    <location>
        <begin position="136"/>
        <end position="155"/>
    </location>
</feature>
<reference evidence="3 4" key="1">
    <citation type="submission" date="2019-03" db="EMBL/GenBank/DDBJ databases">
        <title>Sequencing the genomes of 1000 actinobacteria strains.</title>
        <authorList>
            <person name="Klenk H.-P."/>
        </authorList>
    </citation>
    <scope>NUCLEOTIDE SEQUENCE [LARGE SCALE GENOMIC DNA]</scope>
    <source>
        <strain evidence="3 4">DSM 18936</strain>
    </source>
</reference>